<evidence type="ECO:0000313" key="2">
    <source>
        <dbReference type="Proteomes" id="UP000479710"/>
    </source>
</evidence>
<protein>
    <submittedName>
        <fullName evidence="1">Uncharacterized protein</fullName>
    </submittedName>
</protein>
<dbReference type="EMBL" id="SPHZ02000011">
    <property type="protein sequence ID" value="KAF0893559.1"/>
    <property type="molecule type" value="Genomic_DNA"/>
</dbReference>
<keyword evidence="2" id="KW-1185">Reference proteome</keyword>
<dbReference type="AlphaFoldDB" id="A0A6G1BZY2"/>
<dbReference type="Proteomes" id="UP000479710">
    <property type="component" value="Unassembled WGS sequence"/>
</dbReference>
<reference evidence="1 2" key="1">
    <citation type="submission" date="2019-11" db="EMBL/GenBank/DDBJ databases">
        <title>Whole genome sequence of Oryza granulata.</title>
        <authorList>
            <person name="Li W."/>
        </authorList>
    </citation>
    <scope>NUCLEOTIDE SEQUENCE [LARGE SCALE GENOMIC DNA]</scope>
    <source>
        <strain evidence="2">cv. Menghai</strain>
        <tissue evidence="1">Leaf</tissue>
    </source>
</reference>
<gene>
    <name evidence="1" type="ORF">E2562_026975</name>
</gene>
<organism evidence="1 2">
    <name type="scientific">Oryza meyeriana var. granulata</name>
    <dbReference type="NCBI Taxonomy" id="110450"/>
    <lineage>
        <taxon>Eukaryota</taxon>
        <taxon>Viridiplantae</taxon>
        <taxon>Streptophyta</taxon>
        <taxon>Embryophyta</taxon>
        <taxon>Tracheophyta</taxon>
        <taxon>Spermatophyta</taxon>
        <taxon>Magnoliopsida</taxon>
        <taxon>Liliopsida</taxon>
        <taxon>Poales</taxon>
        <taxon>Poaceae</taxon>
        <taxon>BOP clade</taxon>
        <taxon>Oryzoideae</taxon>
        <taxon>Oryzeae</taxon>
        <taxon>Oryzinae</taxon>
        <taxon>Oryza</taxon>
        <taxon>Oryza meyeriana</taxon>
    </lineage>
</organism>
<accession>A0A6G1BZY2</accession>
<sequence>MQPSVQRAREGLPPHTPSSFHFLGKKARVWLLSFAVVVSLPPRTLIAGGSARRRRSAHSPVAARIHPSAPPLPHLVASLSHRQPDPLASFVHLDFIAGLSHRQALRCLGEGRWSWCPRRKIPC</sequence>
<comment type="caution">
    <text evidence="1">The sequence shown here is derived from an EMBL/GenBank/DDBJ whole genome shotgun (WGS) entry which is preliminary data.</text>
</comment>
<proteinExistence type="predicted"/>
<evidence type="ECO:0000313" key="1">
    <source>
        <dbReference type="EMBL" id="KAF0893559.1"/>
    </source>
</evidence>
<name>A0A6G1BZY2_9ORYZ</name>